<keyword evidence="3" id="KW-1185">Reference proteome</keyword>
<dbReference type="InParanoid" id="M4BPL3"/>
<reference evidence="3" key="1">
    <citation type="journal article" date="2010" name="Science">
        <title>Signatures of adaptation to obligate biotrophy in the Hyaloperonospora arabidopsidis genome.</title>
        <authorList>
            <person name="Baxter L."/>
            <person name="Tripathy S."/>
            <person name="Ishaque N."/>
            <person name="Boot N."/>
            <person name="Cabral A."/>
            <person name="Kemen E."/>
            <person name="Thines M."/>
            <person name="Ah-Fong A."/>
            <person name="Anderson R."/>
            <person name="Badejoko W."/>
            <person name="Bittner-Eddy P."/>
            <person name="Boore J.L."/>
            <person name="Chibucos M.C."/>
            <person name="Coates M."/>
            <person name="Dehal P."/>
            <person name="Delehaunty K."/>
            <person name="Dong S."/>
            <person name="Downton P."/>
            <person name="Dumas B."/>
            <person name="Fabro G."/>
            <person name="Fronick C."/>
            <person name="Fuerstenberg S.I."/>
            <person name="Fulton L."/>
            <person name="Gaulin E."/>
            <person name="Govers F."/>
            <person name="Hughes L."/>
            <person name="Humphray S."/>
            <person name="Jiang R.H."/>
            <person name="Judelson H."/>
            <person name="Kamoun S."/>
            <person name="Kyung K."/>
            <person name="Meijer H."/>
            <person name="Minx P."/>
            <person name="Morris P."/>
            <person name="Nelson J."/>
            <person name="Phuntumart V."/>
            <person name="Qutob D."/>
            <person name="Rehmany A."/>
            <person name="Rougon-Cardoso A."/>
            <person name="Ryden P."/>
            <person name="Torto-Alalibo T."/>
            <person name="Studholme D."/>
            <person name="Wang Y."/>
            <person name="Win J."/>
            <person name="Wood J."/>
            <person name="Clifton S.W."/>
            <person name="Rogers J."/>
            <person name="Van den Ackerveken G."/>
            <person name="Jones J.D."/>
            <person name="McDowell J.M."/>
            <person name="Beynon J."/>
            <person name="Tyler B.M."/>
        </authorList>
    </citation>
    <scope>NUCLEOTIDE SEQUENCE [LARGE SCALE GENOMIC DNA]</scope>
    <source>
        <strain evidence="3">Emoy2</strain>
    </source>
</reference>
<reference evidence="2" key="2">
    <citation type="submission" date="2015-06" db="UniProtKB">
        <authorList>
            <consortium name="EnsemblProtists"/>
        </authorList>
    </citation>
    <scope>IDENTIFICATION</scope>
    <source>
        <strain evidence="2">Emoy2</strain>
    </source>
</reference>
<dbReference type="HOGENOM" id="CLU_1963810_0_0_1"/>
<protein>
    <recommendedName>
        <fullName evidence="4">RxLR effector candidate protein</fullName>
    </recommendedName>
</protein>
<dbReference type="EnsemblProtists" id="HpaT808352">
    <property type="protein sequence ID" value="HpaP808352"/>
    <property type="gene ID" value="HpaG808352"/>
</dbReference>
<dbReference type="AlphaFoldDB" id="M4BPL3"/>
<sequence length="140" mass="15809">MVVQPAQLLAYKAAVLSRTAPDLPPGVRAEIGRLFPDTAGEIGRAWVRIWWIACSICFATLWAQRNRWVHNQRGNNRRPSEIRTTTNTASTATSCSGQGTPVQPRRGRLYFFRLATELFFTPLLRECVLNMTLDGSSHHR</sequence>
<name>M4BPL3_HYAAE</name>
<dbReference type="Proteomes" id="UP000011713">
    <property type="component" value="Unassembled WGS sequence"/>
</dbReference>
<evidence type="ECO:0000256" key="1">
    <source>
        <dbReference type="SAM" id="MobiDB-lite"/>
    </source>
</evidence>
<feature type="region of interest" description="Disordered" evidence="1">
    <location>
        <begin position="73"/>
        <end position="101"/>
    </location>
</feature>
<dbReference type="EMBL" id="JH598517">
    <property type="status" value="NOT_ANNOTATED_CDS"/>
    <property type="molecule type" value="Genomic_DNA"/>
</dbReference>
<proteinExistence type="predicted"/>
<organism evidence="2 3">
    <name type="scientific">Hyaloperonospora arabidopsidis (strain Emoy2)</name>
    <name type="common">Downy mildew agent</name>
    <name type="synonym">Peronospora arabidopsidis</name>
    <dbReference type="NCBI Taxonomy" id="559515"/>
    <lineage>
        <taxon>Eukaryota</taxon>
        <taxon>Sar</taxon>
        <taxon>Stramenopiles</taxon>
        <taxon>Oomycota</taxon>
        <taxon>Peronosporomycetes</taxon>
        <taxon>Peronosporales</taxon>
        <taxon>Peronosporaceae</taxon>
        <taxon>Hyaloperonospora</taxon>
    </lineage>
</organism>
<accession>M4BPL3</accession>
<feature type="compositionally biased region" description="Low complexity" evidence="1">
    <location>
        <begin position="84"/>
        <end position="94"/>
    </location>
</feature>
<dbReference type="VEuPathDB" id="FungiDB:HpaG808352"/>
<evidence type="ECO:0000313" key="3">
    <source>
        <dbReference type="Proteomes" id="UP000011713"/>
    </source>
</evidence>
<evidence type="ECO:0008006" key="4">
    <source>
        <dbReference type="Google" id="ProtNLM"/>
    </source>
</evidence>
<evidence type="ECO:0000313" key="2">
    <source>
        <dbReference type="EnsemblProtists" id="HpaP808352"/>
    </source>
</evidence>